<dbReference type="PANTHER" id="PTHR42941:SF1">
    <property type="entry name" value="SLL1037 PROTEIN"/>
    <property type="match status" value="1"/>
</dbReference>
<reference evidence="2 3" key="1">
    <citation type="submission" date="2015-01" db="EMBL/GenBank/DDBJ databases">
        <title>Desulfovibrio sp. JC271 draft genome sequence.</title>
        <authorList>
            <person name="Shivani Y."/>
            <person name="Subhash Y."/>
            <person name="Sasikala C."/>
            <person name="Ramana C.V."/>
        </authorList>
    </citation>
    <scope>NUCLEOTIDE SEQUENCE [LARGE SCALE GENOMIC DNA]</scope>
    <source>
        <strain evidence="2 3">JC271</strain>
    </source>
</reference>
<accession>A0A1B7XMQ5</accession>
<sequence>MKRIIIAALMLLAFHSSAFARTFVSVGTNPVGMALYTMGAGVADVVGREIPEIDFTVEATKGGIHNLYLMGLGDLEFAFTAPGAALQAYKGEGIYQKPVPVLGMFSHQIAYQQLPALKDSNISAIGDIAQKRIGVGPPGSLARADNFKYLSASGFTRDDFEAFSETLPEMTEKMKNGQLDAAMWFGAIPLAPLMDLAQTRELNWVPADESKLKQLLKDNPMYFITDLPAGTYPGQKKSVRSLAYRHNFVARADVSEELVYKMMKSIFGNLEDLGKVHRGWRVTSLKTALQSMSIPLHPGAIRYYKEMNHPEIDAFLAEMNARFN</sequence>
<proteinExistence type="predicted"/>
<organism evidence="2 3">
    <name type="scientific">Halodesulfovibrio spirochaetisodalis</name>
    <dbReference type="NCBI Taxonomy" id="1560234"/>
    <lineage>
        <taxon>Bacteria</taxon>
        <taxon>Pseudomonadati</taxon>
        <taxon>Thermodesulfobacteriota</taxon>
        <taxon>Desulfovibrionia</taxon>
        <taxon>Desulfovibrionales</taxon>
        <taxon>Desulfovibrionaceae</taxon>
        <taxon>Halodesulfovibrio</taxon>
    </lineage>
</organism>
<dbReference type="Gene3D" id="3.40.190.10">
    <property type="entry name" value="Periplasmic binding protein-like II"/>
    <property type="match status" value="2"/>
</dbReference>
<dbReference type="AlphaFoldDB" id="A0A1B7XMQ5"/>
<dbReference type="NCBIfam" id="TIGR02122">
    <property type="entry name" value="TRAP_TAXI"/>
    <property type="match status" value="1"/>
</dbReference>
<keyword evidence="3" id="KW-1185">Reference proteome</keyword>
<keyword evidence="1" id="KW-0732">Signal</keyword>
<dbReference type="CDD" id="cd13520">
    <property type="entry name" value="PBP2_TAXI_TRAP"/>
    <property type="match status" value="1"/>
</dbReference>
<gene>
    <name evidence="2" type="ORF">SP90_01570</name>
</gene>
<dbReference type="Pfam" id="PF16868">
    <property type="entry name" value="NMT1_3"/>
    <property type="match status" value="1"/>
</dbReference>
<dbReference type="OrthoDB" id="9780180at2"/>
<evidence type="ECO:0000313" key="3">
    <source>
        <dbReference type="Proteomes" id="UP000091979"/>
    </source>
</evidence>
<dbReference type="RefSeq" id="WP_066851862.1">
    <property type="nucleotide sequence ID" value="NZ_JXMS01000002.1"/>
</dbReference>
<name>A0A1B7XMQ5_9BACT</name>
<comment type="caution">
    <text evidence="2">The sequence shown here is derived from an EMBL/GenBank/DDBJ whole genome shotgun (WGS) entry which is preliminary data.</text>
</comment>
<dbReference type="PANTHER" id="PTHR42941">
    <property type="entry name" value="SLL1037 PROTEIN"/>
    <property type="match status" value="1"/>
</dbReference>
<feature type="signal peptide" evidence="1">
    <location>
        <begin position="1"/>
        <end position="20"/>
    </location>
</feature>
<dbReference type="STRING" id="1560234.SP90_01570"/>
<protein>
    <recommendedName>
        <fullName evidence="4">C4-dicarboxylate ABC transporter substrate-binding protein</fullName>
    </recommendedName>
</protein>
<evidence type="ECO:0000256" key="1">
    <source>
        <dbReference type="SAM" id="SignalP"/>
    </source>
</evidence>
<feature type="chain" id="PRO_5008600869" description="C4-dicarboxylate ABC transporter substrate-binding protein" evidence="1">
    <location>
        <begin position="21"/>
        <end position="324"/>
    </location>
</feature>
<dbReference type="SUPFAM" id="SSF53850">
    <property type="entry name" value="Periplasmic binding protein-like II"/>
    <property type="match status" value="1"/>
</dbReference>
<dbReference type="Proteomes" id="UP000091979">
    <property type="component" value="Unassembled WGS sequence"/>
</dbReference>
<evidence type="ECO:0008006" key="4">
    <source>
        <dbReference type="Google" id="ProtNLM"/>
    </source>
</evidence>
<dbReference type="EMBL" id="JXMS01000002">
    <property type="protein sequence ID" value="OBQ56792.1"/>
    <property type="molecule type" value="Genomic_DNA"/>
</dbReference>
<evidence type="ECO:0000313" key="2">
    <source>
        <dbReference type="EMBL" id="OBQ56792.1"/>
    </source>
</evidence>
<dbReference type="InterPro" id="IPR011852">
    <property type="entry name" value="TRAP_TAXI"/>
</dbReference>
<dbReference type="PATRIC" id="fig|1560234.3.peg.1187"/>